<dbReference type="EMBL" id="CP023445">
    <property type="protein sequence ID" value="ATE56745.1"/>
    <property type="molecule type" value="Genomic_DNA"/>
</dbReference>
<proteinExistence type="predicted"/>
<sequence>MQMRAGGAVAGVDSTSVRAHRHAAGARKKEDCADWIEDLAVDGECLGRSRGELTTRLRPAVDSAGLPPVAILTPGQAGDNPQPQPLLDDIHDIDVDGRRVRGAAGDHRQGLRPSGRPHRVTAAADQGHHPGTCRPDRPPQGPGLDQRQANEPPTHRAEIILACIALHLR</sequence>
<evidence type="ECO:0000313" key="2">
    <source>
        <dbReference type="EMBL" id="ATE56745.1"/>
    </source>
</evidence>
<feature type="region of interest" description="Disordered" evidence="1">
    <location>
        <begin position="101"/>
        <end position="154"/>
    </location>
</feature>
<keyword evidence="3" id="KW-1185">Reference proteome</keyword>
<dbReference type="KEGG" id="apre:CNX65_28510"/>
<gene>
    <name evidence="2" type="ORF">CNX65_28510</name>
</gene>
<evidence type="ECO:0008006" key="4">
    <source>
        <dbReference type="Google" id="ProtNLM"/>
    </source>
</evidence>
<reference evidence="2" key="1">
    <citation type="submission" date="2017-09" db="EMBL/GenBank/DDBJ databases">
        <title>Complete Genome Sequence of ansamitocin-producing Bacterium Actinosynnema pretiosum X47.</title>
        <authorList>
            <person name="Cao G."/>
            <person name="Zong G."/>
            <person name="Zhong C."/>
            <person name="Fu J."/>
        </authorList>
    </citation>
    <scope>NUCLEOTIDE SEQUENCE [LARGE SCALE GENOMIC DNA]</scope>
    <source>
        <strain evidence="2">X47</strain>
    </source>
</reference>
<protein>
    <recommendedName>
        <fullName evidence="4">Mobile element protein</fullName>
    </recommendedName>
</protein>
<name>A0A290ZCL5_9PSEU</name>
<dbReference type="Proteomes" id="UP000218505">
    <property type="component" value="Chromosome"/>
</dbReference>
<feature type="region of interest" description="Disordered" evidence="1">
    <location>
        <begin position="68"/>
        <end position="88"/>
    </location>
</feature>
<evidence type="ECO:0000256" key="1">
    <source>
        <dbReference type="SAM" id="MobiDB-lite"/>
    </source>
</evidence>
<dbReference type="AlphaFoldDB" id="A0A290ZCL5"/>
<accession>A0A290ZCL5</accession>
<organism evidence="2 3">
    <name type="scientific">Actinosynnema pretiosum</name>
    <dbReference type="NCBI Taxonomy" id="42197"/>
    <lineage>
        <taxon>Bacteria</taxon>
        <taxon>Bacillati</taxon>
        <taxon>Actinomycetota</taxon>
        <taxon>Actinomycetes</taxon>
        <taxon>Pseudonocardiales</taxon>
        <taxon>Pseudonocardiaceae</taxon>
        <taxon>Actinosynnema</taxon>
    </lineage>
</organism>
<evidence type="ECO:0000313" key="3">
    <source>
        <dbReference type="Proteomes" id="UP000218505"/>
    </source>
</evidence>